<comment type="pathway">
    <text evidence="8">Amino-acid biosynthesis; L-arginine biosynthesis [regulation].</text>
</comment>
<dbReference type="InterPro" id="IPR036388">
    <property type="entry name" value="WH-like_DNA-bd_sf"/>
</dbReference>
<dbReference type="STRING" id="469378.Ccur_02280"/>
<dbReference type="GO" id="GO:0003677">
    <property type="term" value="F:DNA binding"/>
    <property type="evidence" value="ECO:0007669"/>
    <property type="project" value="UniProtKB-KW"/>
</dbReference>
<dbReference type="KEGG" id="ccu:Ccur_02280"/>
<evidence type="ECO:0000256" key="8">
    <source>
        <dbReference type="HAMAP-Rule" id="MF_00173"/>
    </source>
</evidence>
<evidence type="ECO:0000256" key="5">
    <source>
        <dbReference type="ARBA" id="ARBA00023015"/>
    </source>
</evidence>
<dbReference type="UniPathway" id="UPA00068"/>
<dbReference type="RefSeq" id="WP_012802648.1">
    <property type="nucleotide sequence ID" value="NC_013170.1"/>
</dbReference>
<feature type="domain" description="Arginine repressor DNA-binding" evidence="9">
    <location>
        <begin position="3"/>
        <end position="65"/>
    </location>
</feature>
<dbReference type="OrthoDB" id="7060358at2"/>
<dbReference type="InterPro" id="IPR036390">
    <property type="entry name" value="WH_DNA-bd_sf"/>
</dbReference>
<dbReference type="Pfam" id="PF02863">
    <property type="entry name" value="Arg_repressor_C"/>
    <property type="match status" value="1"/>
</dbReference>
<keyword evidence="4 8" id="KW-0678">Repressor</keyword>
<dbReference type="InterPro" id="IPR036251">
    <property type="entry name" value="Arg_repress_C_sf"/>
</dbReference>
<dbReference type="PANTHER" id="PTHR34471:SF1">
    <property type="entry name" value="ARGININE REPRESSOR"/>
    <property type="match status" value="1"/>
</dbReference>
<dbReference type="GO" id="GO:1900079">
    <property type="term" value="P:regulation of arginine biosynthetic process"/>
    <property type="evidence" value="ECO:0007669"/>
    <property type="project" value="UniProtKB-UniRule"/>
</dbReference>
<dbReference type="GO" id="GO:0005737">
    <property type="term" value="C:cytoplasm"/>
    <property type="evidence" value="ECO:0007669"/>
    <property type="project" value="UniProtKB-SubCell"/>
</dbReference>
<reference evidence="11 12" key="1">
    <citation type="journal article" date="2009" name="Stand. Genomic Sci.">
        <title>Complete genome sequence of Cryptobacterium curtum type strain (12-3).</title>
        <authorList>
            <person name="Mavrommatis K."/>
            <person name="Pukall R."/>
            <person name="Rohde C."/>
            <person name="Chen F."/>
            <person name="Sims D."/>
            <person name="Brettin T."/>
            <person name="Kuske C."/>
            <person name="Detter J.C."/>
            <person name="Han C."/>
            <person name="Lapidus A."/>
            <person name="Copeland A."/>
            <person name="Glavina Del Rio T."/>
            <person name="Nolan M."/>
            <person name="Lucas S."/>
            <person name="Tice H."/>
            <person name="Cheng J.F."/>
            <person name="Bruce D."/>
            <person name="Goodwin L."/>
            <person name="Pitluck S."/>
            <person name="Ovchinnikova G."/>
            <person name="Pati A."/>
            <person name="Ivanova N."/>
            <person name="Chen A."/>
            <person name="Palaniappan K."/>
            <person name="Chain P."/>
            <person name="D'haeseleer P."/>
            <person name="Goker M."/>
            <person name="Bristow J."/>
            <person name="Eisen J.A."/>
            <person name="Markowitz V."/>
            <person name="Hugenholtz P."/>
            <person name="Rohde M."/>
            <person name="Klenk H.P."/>
            <person name="Kyrpides N.C."/>
        </authorList>
    </citation>
    <scope>NUCLEOTIDE SEQUENCE [LARGE SCALE GENOMIC DNA]</scope>
    <source>
        <strain evidence="12">ATCC 700683 / DSM 15641 / 12-3</strain>
    </source>
</reference>
<evidence type="ECO:0000259" key="9">
    <source>
        <dbReference type="Pfam" id="PF01316"/>
    </source>
</evidence>
<comment type="function">
    <text evidence="8">Regulates arginine biosynthesis genes.</text>
</comment>
<comment type="similarity">
    <text evidence="2 8">Belongs to the ArgR family.</text>
</comment>
<evidence type="ECO:0000259" key="10">
    <source>
        <dbReference type="Pfam" id="PF02863"/>
    </source>
</evidence>
<keyword evidence="6 8" id="KW-0238">DNA-binding</keyword>
<keyword evidence="12" id="KW-1185">Reference proteome</keyword>
<dbReference type="GO" id="GO:0003700">
    <property type="term" value="F:DNA-binding transcription factor activity"/>
    <property type="evidence" value="ECO:0007669"/>
    <property type="project" value="UniProtKB-UniRule"/>
</dbReference>
<proteinExistence type="inferred from homology"/>
<dbReference type="Pfam" id="PF01316">
    <property type="entry name" value="Arg_repressor"/>
    <property type="match status" value="1"/>
</dbReference>
<dbReference type="InterPro" id="IPR001669">
    <property type="entry name" value="Arg_repress"/>
</dbReference>
<dbReference type="GO" id="GO:0006526">
    <property type="term" value="P:L-arginine biosynthetic process"/>
    <property type="evidence" value="ECO:0007669"/>
    <property type="project" value="UniProtKB-UniPathway"/>
</dbReference>
<keyword evidence="8" id="KW-0028">Amino-acid biosynthesis</keyword>
<evidence type="ECO:0000256" key="3">
    <source>
        <dbReference type="ARBA" id="ARBA00022490"/>
    </source>
</evidence>
<dbReference type="GO" id="GO:0051259">
    <property type="term" value="P:protein complex oligomerization"/>
    <property type="evidence" value="ECO:0007669"/>
    <property type="project" value="InterPro"/>
</dbReference>
<comment type="subcellular location">
    <subcellularLocation>
        <location evidence="1 8">Cytoplasm</location>
    </subcellularLocation>
</comment>
<organism evidence="11 12">
    <name type="scientific">Cryptobacterium curtum (strain ATCC 700683 / DSM 15641 / CCUG 43107 / 12-3)</name>
    <dbReference type="NCBI Taxonomy" id="469378"/>
    <lineage>
        <taxon>Bacteria</taxon>
        <taxon>Bacillati</taxon>
        <taxon>Actinomycetota</taxon>
        <taxon>Coriobacteriia</taxon>
        <taxon>Eggerthellales</taxon>
        <taxon>Eggerthellaceae</taxon>
        <taxon>Cryptobacterium</taxon>
    </lineage>
</organism>
<keyword evidence="5 8" id="KW-0805">Transcription regulation</keyword>
<evidence type="ECO:0000256" key="2">
    <source>
        <dbReference type="ARBA" id="ARBA00008316"/>
    </source>
</evidence>
<dbReference type="Proteomes" id="UP000000954">
    <property type="component" value="Chromosome"/>
</dbReference>
<name>C7MM19_CRYCD</name>
<dbReference type="Gene3D" id="1.10.10.10">
    <property type="entry name" value="Winged helix-like DNA-binding domain superfamily/Winged helix DNA-binding domain"/>
    <property type="match status" value="1"/>
</dbReference>
<dbReference type="PANTHER" id="PTHR34471">
    <property type="entry name" value="ARGININE REPRESSOR"/>
    <property type="match status" value="1"/>
</dbReference>
<keyword evidence="8" id="KW-0055">Arginine biosynthesis</keyword>
<dbReference type="SUPFAM" id="SSF55252">
    <property type="entry name" value="C-terminal domain of arginine repressor"/>
    <property type="match status" value="1"/>
</dbReference>
<evidence type="ECO:0000313" key="11">
    <source>
        <dbReference type="EMBL" id="ACU93959.1"/>
    </source>
</evidence>
<dbReference type="eggNOG" id="COG1438">
    <property type="taxonomic scope" value="Bacteria"/>
</dbReference>
<accession>C7MM19</accession>
<dbReference type="PRINTS" id="PR01467">
    <property type="entry name" value="ARGREPRESSOR"/>
</dbReference>
<protein>
    <recommendedName>
        <fullName evidence="8">Arginine repressor</fullName>
    </recommendedName>
</protein>
<dbReference type="EMBL" id="CP001682">
    <property type="protein sequence ID" value="ACU93959.1"/>
    <property type="molecule type" value="Genomic_DNA"/>
</dbReference>
<dbReference type="InterPro" id="IPR020899">
    <property type="entry name" value="Arg_repress_C"/>
</dbReference>
<sequence>MKKRMQRHDIIREIVRDNEIRTQRELASKLQAKGHECTQATISRDITDMGLLKSSEGIYVLPEDMRLHHMVAELVEEVYTAGYLVVVRTFPGGAAGVAGSIDNAGLVGSLGTVAGDNTIMIAARTPEDAESIREILDGLRRHRS</sequence>
<evidence type="ECO:0000256" key="6">
    <source>
        <dbReference type="ARBA" id="ARBA00023125"/>
    </source>
</evidence>
<dbReference type="SUPFAM" id="SSF46785">
    <property type="entry name" value="Winged helix' DNA-binding domain"/>
    <property type="match status" value="1"/>
</dbReference>
<evidence type="ECO:0000256" key="1">
    <source>
        <dbReference type="ARBA" id="ARBA00004496"/>
    </source>
</evidence>
<dbReference type="HAMAP" id="MF_00173">
    <property type="entry name" value="Arg_repressor"/>
    <property type="match status" value="1"/>
</dbReference>
<dbReference type="HOGENOM" id="CLU_097103_3_0_11"/>
<keyword evidence="7 8" id="KW-0804">Transcription</keyword>
<dbReference type="AlphaFoldDB" id="C7MM19"/>
<evidence type="ECO:0000313" key="12">
    <source>
        <dbReference type="Proteomes" id="UP000000954"/>
    </source>
</evidence>
<dbReference type="GO" id="GO:0034618">
    <property type="term" value="F:arginine binding"/>
    <property type="evidence" value="ECO:0007669"/>
    <property type="project" value="InterPro"/>
</dbReference>
<dbReference type="SMR" id="C7MM19"/>
<evidence type="ECO:0000256" key="7">
    <source>
        <dbReference type="ARBA" id="ARBA00023163"/>
    </source>
</evidence>
<evidence type="ECO:0000256" key="4">
    <source>
        <dbReference type="ARBA" id="ARBA00022491"/>
    </source>
</evidence>
<dbReference type="InterPro" id="IPR020900">
    <property type="entry name" value="Arg_repress_DNA-bd"/>
</dbReference>
<feature type="domain" description="Arginine repressor C-terminal" evidence="10">
    <location>
        <begin position="72"/>
        <end position="136"/>
    </location>
</feature>
<dbReference type="Gene3D" id="3.30.1360.40">
    <property type="match status" value="1"/>
</dbReference>
<keyword evidence="3 8" id="KW-0963">Cytoplasm</keyword>
<gene>
    <name evidence="8" type="primary">argR</name>
    <name evidence="11" type="ordered locus">Ccur_02280</name>
</gene>